<evidence type="ECO:0000256" key="2">
    <source>
        <dbReference type="ARBA" id="ARBA00023043"/>
    </source>
</evidence>
<protein>
    <submittedName>
        <fullName evidence="5">Uncharacterized protein</fullName>
    </submittedName>
</protein>
<accession>A0A7S4DIL3</accession>
<evidence type="ECO:0000256" key="1">
    <source>
        <dbReference type="ARBA" id="ARBA00022737"/>
    </source>
</evidence>
<dbReference type="PROSITE" id="PS50088">
    <property type="entry name" value="ANK_REPEAT"/>
    <property type="match status" value="1"/>
</dbReference>
<feature type="compositionally biased region" description="Basic residues" evidence="4">
    <location>
        <begin position="370"/>
        <end position="379"/>
    </location>
</feature>
<evidence type="ECO:0000256" key="4">
    <source>
        <dbReference type="SAM" id="MobiDB-lite"/>
    </source>
</evidence>
<dbReference type="PROSITE" id="PS50297">
    <property type="entry name" value="ANK_REP_REGION"/>
    <property type="match status" value="1"/>
</dbReference>
<evidence type="ECO:0000256" key="3">
    <source>
        <dbReference type="PROSITE-ProRule" id="PRU00023"/>
    </source>
</evidence>
<dbReference type="Pfam" id="PF12796">
    <property type="entry name" value="Ank_2"/>
    <property type="match status" value="1"/>
</dbReference>
<dbReference type="SUPFAM" id="SSF48403">
    <property type="entry name" value="Ankyrin repeat"/>
    <property type="match status" value="1"/>
</dbReference>
<proteinExistence type="predicted"/>
<dbReference type="InterPro" id="IPR036770">
    <property type="entry name" value="Ankyrin_rpt-contain_sf"/>
</dbReference>
<reference evidence="5" key="1">
    <citation type="submission" date="2021-01" db="EMBL/GenBank/DDBJ databases">
        <authorList>
            <person name="Corre E."/>
            <person name="Pelletier E."/>
            <person name="Niang G."/>
            <person name="Scheremetjew M."/>
            <person name="Finn R."/>
            <person name="Kale V."/>
            <person name="Holt S."/>
            <person name="Cochrane G."/>
            <person name="Meng A."/>
            <person name="Brown T."/>
            <person name="Cohen L."/>
        </authorList>
    </citation>
    <scope>NUCLEOTIDE SEQUENCE</scope>
    <source>
        <strain evidence="5">CCMP3107</strain>
    </source>
</reference>
<dbReference type="EMBL" id="HBIU01058318">
    <property type="protein sequence ID" value="CAE0651225.1"/>
    <property type="molecule type" value="Transcribed_RNA"/>
</dbReference>
<organism evidence="5">
    <name type="scientific">Heterosigma akashiwo</name>
    <name type="common">Chromophytic alga</name>
    <name type="synonym">Heterosigma carterae</name>
    <dbReference type="NCBI Taxonomy" id="2829"/>
    <lineage>
        <taxon>Eukaryota</taxon>
        <taxon>Sar</taxon>
        <taxon>Stramenopiles</taxon>
        <taxon>Ochrophyta</taxon>
        <taxon>Raphidophyceae</taxon>
        <taxon>Chattonellales</taxon>
        <taxon>Chattonellaceae</taxon>
        <taxon>Heterosigma</taxon>
    </lineage>
</organism>
<dbReference type="InterPro" id="IPR002110">
    <property type="entry name" value="Ankyrin_rpt"/>
</dbReference>
<sequence length="473" mass="53726">MVATSANESKKEISRDSKAGLFRQPVPLTKTERRLERIFGKNAAASLARLKLKPDYGPPYTKQFNEYLIEECRKHIPSVYQVHDFLHLGADPNAKSSEHKLGNTAVHLCAKKGNIQALQKLFLAGADANALNIYQQTPLMVCCERKSFFNRVVARFLLARGANTNLFDRGGNSALINATFAGDAKMVAMLLAHGAKPERDASHIALGADHPVDISEFIIKKKKEKWVKDEARVIQDWKWQVREMWNGVVNPPPPWAQQEVILNLLLAAVELESKTSFREIDALSTTDCLPTGGAPAVFSLTWKERSLLSLRRILQLLSMCFRIFTRNSRIAAEDDELRGERLDEVFAQLREQRQKAPSSGVMSEEAKTQERRKRIKHKKKRVVTQRMQSKDAALESQNLKTAKQHVWDEINKSYIDRLYNPALKKGEYIKDNNTGKWAFVEKKGHYPYDSPKPLRELQVPKPGDGDLWKMTSP</sequence>
<evidence type="ECO:0000313" key="5">
    <source>
        <dbReference type="EMBL" id="CAE0651225.1"/>
    </source>
</evidence>
<name>A0A7S4DIL3_HETAK</name>
<gene>
    <name evidence="5" type="ORF">HAKA00212_LOCUS25356</name>
</gene>
<feature type="region of interest" description="Disordered" evidence="4">
    <location>
        <begin position="353"/>
        <end position="379"/>
    </location>
</feature>
<feature type="repeat" description="ANK" evidence="3">
    <location>
        <begin position="101"/>
        <end position="133"/>
    </location>
</feature>
<dbReference type="AlphaFoldDB" id="A0A7S4DIL3"/>
<dbReference type="PANTHER" id="PTHR24171">
    <property type="entry name" value="ANKYRIN REPEAT DOMAIN-CONTAINING PROTEIN 39-RELATED"/>
    <property type="match status" value="1"/>
</dbReference>
<dbReference type="SMART" id="SM00248">
    <property type="entry name" value="ANK"/>
    <property type="match status" value="3"/>
</dbReference>
<dbReference type="Gene3D" id="1.25.40.20">
    <property type="entry name" value="Ankyrin repeat-containing domain"/>
    <property type="match status" value="1"/>
</dbReference>
<feature type="region of interest" description="Disordered" evidence="4">
    <location>
        <begin position="445"/>
        <end position="473"/>
    </location>
</feature>
<keyword evidence="1" id="KW-0677">Repeat</keyword>
<keyword evidence="2 3" id="KW-0040">ANK repeat</keyword>